<dbReference type="RefSeq" id="WP_209643159.1">
    <property type="nucleotide sequence ID" value="NZ_JAGINW010000001.1"/>
</dbReference>
<evidence type="ECO:0000256" key="1">
    <source>
        <dbReference type="SAM" id="MobiDB-lite"/>
    </source>
</evidence>
<gene>
    <name evidence="2" type="ORF">JOF56_006427</name>
</gene>
<accession>A0ABS4TNQ2</accession>
<evidence type="ECO:0000313" key="3">
    <source>
        <dbReference type="Proteomes" id="UP001519332"/>
    </source>
</evidence>
<comment type="caution">
    <text evidence="2">The sequence shown here is derived from an EMBL/GenBank/DDBJ whole genome shotgun (WGS) entry which is preliminary data.</text>
</comment>
<dbReference type="Gene3D" id="1.25.40.10">
    <property type="entry name" value="Tetratricopeptide repeat domain"/>
    <property type="match status" value="1"/>
</dbReference>
<protein>
    <recommendedName>
        <fullName evidence="4">Tetratricopeptide repeat protein</fullName>
    </recommendedName>
</protein>
<dbReference type="EMBL" id="JAGINW010000001">
    <property type="protein sequence ID" value="MBP2326042.1"/>
    <property type="molecule type" value="Genomic_DNA"/>
</dbReference>
<dbReference type="Pfam" id="PF14559">
    <property type="entry name" value="TPR_19"/>
    <property type="match status" value="1"/>
</dbReference>
<proteinExistence type="predicted"/>
<dbReference type="Gene3D" id="2.60.40.2970">
    <property type="match status" value="1"/>
</dbReference>
<dbReference type="SUPFAM" id="SSF48452">
    <property type="entry name" value="TPR-like"/>
    <property type="match status" value="1"/>
</dbReference>
<evidence type="ECO:0008006" key="4">
    <source>
        <dbReference type="Google" id="ProtNLM"/>
    </source>
</evidence>
<reference evidence="2 3" key="1">
    <citation type="submission" date="2021-03" db="EMBL/GenBank/DDBJ databases">
        <title>Sequencing the genomes of 1000 actinobacteria strains.</title>
        <authorList>
            <person name="Klenk H.-P."/>
        </authorList>
    </citation>
    <scope>NUCLEOTIDE SEQUENCE [LARGE SCALE GENOMIC DNA]</scope>
    <source>
        <strain evidence="2 3">DSM 46670</strain>
    </source>
</reference>
<keyword evidence="3" id="KW-1185">Reference proteome</keyword>
<dbReference type="Proteomes" id="UP001519332">
    <property type="component" value="Unassembled WGS sequence"/>
</dbReference>
<feature type="region of interest" description="Disordered" evidence="1">
    <location>
        <begin position="286"/>
        <end position="310"/>
    </location>
</feature>
<dbReference type="InterPro" id="IPR011990">
    <property type="entry name" value="TPR-like_helical_dom_sf"/>
</dbReference>
<sequence>MNQFLIANRLWFREGRTAKALARYTEATQAQPNNPVVAFQVARVLWAFDRFGEARAALARADANRARLSDIGRLALDQRLTLTEYPPARHYPDLPPDRLDRDLLGAAADWRRVAQAADDREMGGLAVYALERWNGVPLDAEDARYLGRITTNRDLEEALLTQMPASPPQELPLRLEVRVIPEKGRLGEPTQITAILHNPTDKPIAVNRRMLLNRPGRPGEVWLDLRGPAGYRNSAGVRINAGSAPAEFFVTLAPGESTEKSWDLARYATTETAGNYEITLTYHNEAGRSPDGNPMAVGKVSGRATFERHS</sequence>
<name>A0ABS4TNQ2_9PSEU</name>
<evidence type="ECO:0000313" key="2">
    <source>
        <dbReference type="EMBL" id="MBP2326042.1"/>
    </source>
</evidence>
<organism evidence="2 3">
    <name type="scientific">Kibdelosporangium banguiense</name>
    <dbReference type="NCBI Taxonomy" id="1365924"/>
    <lineage>
        <taxon>Bacteria</taxon>
        <taxon>Bacillati</taxon>
        <taxon>Actinomycetota</taxon>
        <taxon>Actinomycetes</taxon>
        <taxon>Pseudonocardiales</taxon>
        <taxon>Pseudonocardiaceae</taxon>
        <taxon>Kibdelosporangium</taxon>
    </lineage>
</organism>